<reference evidence="1 2" key="1">
    <citation type="journal article" date="2019" name="Nat. Ecol. Evol.">
        <title>Megaphylogeny resolves global patterns of mushroom evolution.</title>
        <authorList>
            <person name="Varga T."/>
            <person name="Krizsan K."/>
            <person name="Foldi C."/>
            <person name="Dima B."/>
            <person name="Sanchez-Garcia M."/>
            <person name="Sanchez-Ramirez S."/>
            <person name="Szollosi G.J."/>
            <person name="Szarkandi J.G."/>
            <person name="Papp V."/>
            <person name="Albert L."/>
            <person name="Andreopoulos W."/>
            <person name="Angelini C."/>
            <person name="Antonin V."/>
            <person name="Barry K.W."/>
            <person name="Bougher N.L."/>
            <person name="Buchanan P."/>
            <person name="Buyck B."/>
            <person name="Bense V."/>
            <person name="Catcheside P."/>
            <person name="Chovatia M."/>
            <person name="Cooper J."/>
            <person name="Damon W."/>
            <person name="Desjardin D."/>
            <person name="Finy P."/>
            <person name="Geml J."/>
            <person name="Haridas S."/>
            <person name="Hughes K."/>
            <person name="Justo A."/>
            <person name="Karasinski D."/>
            <person name="Kautmanova I."/>
            <person name="Kiss B."/>
            <person name="Kocsube S."/>
            <person name="Kotiranta H."/>
            <person name="LaButti K.M."/>
            <person name="Lechner B.E."/>
            <person name="Liimatainen K."/>
            <person name="Lipzen A."/>
            <person name="Lukacs Z."/>
            <person name="Mihaltcheva S."/>
            <person name="Morgado L.N."/>
            <person name="Niskanen T."/>
            <person name="Noordeloos M.E."/>
            <person name="Ohm R.A."/>
            <person name="Ortiz-Santana B."/>
            <person name="Ovrebo C."/>
            <person name="Racz N."/>
            <person name="Riley R."/>
            <person name="Savchenko A."/>
            <person name="Shiryaev A."/>
            <person name="Soop K."/>
            <person name="Spirin V."/>
            <person name="Szebenyi C."/>
            <person name="Tomsovsky M."/>
            <person name="Tulloss R.E."/>
            <person name="Uehling J."/>
            <person name="Grigoriev I.V."/>
            <person name="Vagvolgyi C."/>
            <person name="Papp T."/>
            <person name="Martin F.M."/>
            <person name="Miettinen O."/>
            <person name="Hibbett D.S."/>
            <person name="Nagy L.G."/>
        </authorList>
    </citation>
    <scope>NUCLEOTIDE SEQUENCE [LARGE SCALE GENOMIC DNA]</scope>
    <source>
        <strain evidence="1 2">OMC1185</strain>
    </source>
</reference>
<dbReference type="EMBL" id="ML213515">
    <property type="protein sequence ID" value="TFK49683.1"/>
    <property type="molecule type" value="Genomic_DNA"/>
</dbReference>
<dbReference type="Proteomes" id="UP000305948">
    <property type="component" value="Unassembled WGS sequence"/>
</dbReference>
<keyword evidence="2" id="KW-1185">Reference proteome</keyword>
<accession>A0A5C3MXN7</accession>
<dbReference type="AlphaFoldDB" id="A0A5C3MXN7"/>
<evidence type="ECO:0000313" key="1">
    <source>
        <dbReference type="EMBL" id="TFK49683.1"/>
    </source>
</evidence>
<protein>
    <submittedName>
        <fullName evidence="1">Uncharacterized protein</fullName>
    </submittedName>
</protein>
<gene>
    <name evidence="1" type="ORF">OE88DRAFT_368447</name>
</gene>
<organism evidence="1 2">
    <name type="scientific">Heliocybe sulcata</name>
    <dbReference type="NCBI Taxonomy" id="5364"/>
    <lineage>
        <taxon>Eukaryota</taxon>
        <taxon>Fungi</taxon>
        <taxon>Dikarya</taxon>
        <taxon>Basidiomycota</taxon>
        <taxon>Agaricomycotina</taxon>
        <taxon>Agaricomycetes</taxon>
        <taxon>Gloeophyllales</taxon>
        <taxon>Gloeophyllaceae</taxon>
        <taxon>Heliocybe</taxon>
    </lineage>
</organism>
<name>A0A5C3MXN7_9AGAM</name>
<evidence type="ECO:0000313" key="2">
    <source>
        <dbReference type="Proteomes" id="UP000305948"/>
    </source>
</evidence>
<sequence>MGRRRPNRRACPFHPRDQLLALSALCLYLLANFSVFPGCWNTATLRPSRSVDSHAILELTDNMAQLPMRAWDQGSFKIPFANHTPGDQGGLLPYDVFWQN</sequence>
<proteinExistence type="predicted"/>